<evidence type="ECO:0000256" key="6">
    <source>
        <dbReference type="ARBA" id="ARBA00023235"/>
    </source>
</evidence>
<dbReference type="GO" id="GO:0043335">
    <property type="term" value="P:protein unfolding"/>
    <property type="evidence" value="ECO:0007669"/>
    <property type="project" value="TreeGrafter"/>
</dbReference>
<dbReference type="InterPro" id="IPR005215">
    <property type="entry name" value="Trig_fac"/>
</dbReference>
<dbReference type="GO" id="GO:0043022">
    <property type="term" value="F:ribosome binding"/>
    <property type="evidence" value="ECO:0007669"/>
    <property type="project" value="TreeGrafter"/>
</dbReference>
<dbReference type="HAMAP" id="MF_00303">
    <property type="entry name" value="Trigger_factor_Tig"/>
    <property type="match status" value="1"/>
</dbReference>
<comment type="catalytic activity">
    <reaction evidence="1">
        <text>[protein]-peptidylproline (omega=180) = [protein]-peptidylproline (omega=0)</text>
        <dbReference type="Rhea" id="RHEA:16237"/>
        <dbReference type="Rhea" id="RHEA-COMP:10747"/>
        <dbReference type="Rhea" id="RHEA-COMP:10748"/>
        <dbReference type="ChEBI" id="CHEBI:83833"/>
        <dbReference type="ChEBI" id="CHEBI:83834"/>
        <dbReference type="EC" id="5.2.1.8"/>
    </reaction>
</comment>
<gene>
    <name evidence="9" type="primary">tig</name>
    <name evidence="9" type="ORF">CI610_01734</name>
</gene>
<accession>A0A2H9T7U0</accession>
<dbReference type="NCBIfam" id="TIGR00115">
    <property type="entry name" value="tig"/>
    <property type="match status" value="1"/>
</dbReference>
<evidence type="ECO:0000259" key="8">
    <source>
        <dbReference type="PROSITE" id="PS50059"/>
    </source>
</evidence>
<dbReference type="GO" id="GO:0003755">
    <property type="term" value="F:peptidyl-prolyl cis-trans isomerase activity"/>
    <property type="evidence" value="ECO:0007669"/>
    <property type="project" value="UniProtKB-KW"/>
</dbReference>
<comment type="caution">
    <text evidence="9">The sequence shown here is derived from an EMBL/GenBank/DDBJ whole genome shotgun (WGS) entry which is preliminary data.</text>
</comment>
<dbReference type="EC" id="5.2.1.8" evidence="3"/>
<dbReference type="InterPro" id="IPR008880">
    <property type="entry name" value="Trigger_fac_C"/>
</dbReference>
<dbReference type="SUPFAM" id="SSF54534">
    <property type="entry name" value="FKBP-like"/>
    <property type="match status" value="1"/>
</dbReference>
<comment type="similarity">
    <text evidence="2">Belongs to the FKBP-type PPIase family. Tig subfamily.</text>
</comment>
<dbReference type="Pfam" id="PF05697">
    <property type="entry name" value="Trigger_N"/>
    <property type="match status" value="1"/>
</dbReference>
<evidence type="ECO:0000256" key="2">
    <source>
        <dbReference type="ARBA" id="ARBA00005464"/>
    </source>
</evidence>
<evidence type="ECO:0000256" key="7">
    <source>
        <dbReference type="SAM" id="MobiDB-lite"/>
    </source>
</evidence>
<dbReference type="PROSITE" id="PS50059">
    <property type="entry name" value="FKBP_PPIASE"/>
    <property type="match status" value="1"/>
</dbReference>
<evidence type="ECO:0000313" key="9">
    <source>
        <dbReference type="EMBL" id="PJE79292.1"/>
    </source>
</evidence>
<feature type="domain" description="PPIase FKBP-type" evidence="8">
    <location>
        <begin position="161"/>
        <end position="229"/>
    </location>
</feature>
<dbReference type="AlphaFoldDB" id="A0A2H9T7U0"/>
<evidence type="ECO:0000256" key="4">
    <source>
        <dbReference type="ARBA" id="ARBA00023110"/>
    </source>
</evidence>
<dbReference type="Pfam" id="PF00254">
    <property type="entry name" value="FKBP_C"/>
    <property type="match status" value="1"/>
</dbReference>
<dbReference type="InterPro" id="IPR036611">
    <property type="entry name" value="Trigger_fac_ribosome-bd_sf"/>
</dbReference>
<dbReference type="InterPro" id="IPR046357">
    <property type="entry name" value="PPIase_dom_sf"/>
</dbReference>
<dbReference type="InterPro" id="IPR037041">
    <property type="entry name" value="Trigger_fac_C_sf"/>
</dbReference>
<keyword evidence="4" id="KW-0697">Rotamase</keyword>
<dbReference type="InterPro" id="IPR001179">
    <property type="entry name" value="PPIase_FKBP_dom"/>
</dbReference>
<dbReference type="InterPro" id="IPR027304">
    <property type="entry name" value="Trigger_fact/SurA_dom_sf"/>
</dbReference>
<name>A0A2H9T7U0_9ZZZZ</name>
<feature type="compositionally biased region" description="Basic and acidic residues" evidence="7">
    <location>
        <begin position="442"/>
        <end position="459"/>
    </location>
</feature>
<dbReference type="Gene3D" id="3.30.70.1050">
    <property type="entry name" value="Trigger factor ribosome-binding domain"/>
    <property type="match status" value="1"/>
</dbReference>
<organism evidence="9">
    <name type="scientific">invertebrate metagenome</name>
    <dbReference type="NCBI Taxonomy" id="1711999"/>
    <lineage>
        <taxon>unclassified sequences</taxon>
        <taxon>metagenomes</taxon>
        <taxon>organismal metagenomes</taxon>
    </lineage>
</organism>
<dbReference type="InterPro" id="IPR008881">
    <property type="entry name" value="Trigger_fac_ribosome-bd_bac"/>
</dbReference>
<proteinExistence type="inferred from homology"/>
<dbReference type="FunFam" id="3.10.50.40:FF:000001">
    <property type="entry name" value="Trigger factor"/>
    <property type="match status" value="1"/>
</dbReference>
<sequence>MQVSLESASGLERRLAITIPGDEIAAAVNKRLQEMSKRIRLDGFRPGKVPMKVVRRRYGEGARQEVLGDMIQSSYVEALKQEDLHPAGAPAIEPKDNDEKGDFEFVAVFEVYPEIELKDFSGITVKRPIAEVSDADVEEMITTLRKQSSNFETVERPAEKGDQVTFDYKGTLDGEEFEGGSAENSVLELGSGRMIPGFEEGLEGVSADEEKVLDLVFPEKYHAENLAGKAVQFACKIHKIAEAVEPEMNDEFFSRFGVKEGGMDAFRKEVSKNMDRELRQAIKGKVKNQVMEGVLTLNEIDVPTPLVNQEIDRLREQAVQQWGGAKSGFDPKSLPAELFEADAKKRVSLGLLIGEIIKKHNIEVDDSRVKTMVEEMASAYQKPQEVVDWYYKNEQQLSQVKYVVLEEQVVDTILEVAQLEDEPCSYQDAIRPVASAEDAEAKEESSDATEEKVEETAHA</sequence>
<keyword evidence="6 9" id="KW-0413">Isomerase</keyword>
<evidence type="ECO:0000256" key="5">
    <source>
        <dbReference type="ARBA" id="ARBA00023186"/>
    </source>
</evidence>
<feature type="region of interest" description="Disordered" evidence="7">
    <location>
        <begin position="431"/>
        <end position="459"/>
    </location>
</feature>
<dbReference type="Gene3D" id="1.10.3120.10">
    <property type="entry name" value="Trigger factor, C-terminal domain"/>
    <property type="match status" value="1"/>
</dbReference>
<dbReference type="Gene3D" id="3.10.50.40">
    <property type="match status" value="1"/>
</dbReference>
<dbReference type="SUPFAM" id="SSF109998">
    <property type="entry name" value="Triger factor/SurA peptide-binding domain-like"/>
    <property type="match status" value="1"/>
</dbReference>
<dbReference type="PANTHER" id="PTHR30560">
    <property type="entry name" value="TRIGGER FACTOR CHAPERONE AND PEPTIDYL-PROLYL CIS/TRANS ISOMERASE"/>
    <property type="match status" value="1"/>
</dbReference>
<evidence type="ECO:0000256" key="3">
    <source>
        <dbReference type="ARBA" id="ARBA00013194"/>
    </source>
</evidence>
<keyword evidence="5" id="KW-0143">Chaperone</keyword>
<dbReference type="PIRSF" id="PIRSF003095">
    <property type="entry name" value="Trigger_factor"/>
    <property type="match status" value="1"/>
</dbReference>
<evidence type="ECO:0000256" key="1">
    <source>
        <dbReference type="ARBA" id="ARBA00000971"/>
    </source>
</evidence>
<dbReference type="EMBL" id="NSIT01000079">
    <property type="protein sequence ID" value="PJE79292.1"/>
    <property type="molecule type" value="Genomic_DNA"/>
</dbReference>
<reference evidence="9" key="1">
    <citation type="journal article" date="2017" name="Appl. Environ. Microbiol.">
        <title>Molecular characterization of an Endozoicomonas-like organism causing infection in king scallop Pecten maximus L.</title>
        <authorList>
            <person name="Cano I."/>
            <person name="van Aerle R."/>
            <person name="Ross S."/>
            <person name="Verner-Jeffreys D.W."/>
            <person name="Paley R.K."/>
            <person name="Rimmer G."/>
            <person name="Ryder D."/>
            <person name="Hooper P."/>
            <person name="Stone D."/>
            <person name="Feist S.W."/>
        </authorList>
    </citation>
    <scope>NUCLEOTIDE SEQUENCE</scope>
</reference>
<dbReference type="GO" id="GO:0051083">
    <property type="term" value="P:'de novo' cotranslational protein folding"/>
    <property type="evidence" value="ECO:0007669"/>
    <property type="project" value="TreeGrafter"/>
</dbReference>
<dbReference type="PANTHER" id="PTHR30560:SF3">
    <property type="entry name" value="TRIGGER FACTOR-LIKE PROTEIN TIG, CHLOROPLASTIC"/>
    <property type="match status" value="1"/>
</dbReference>
<dbReference type="Pfam" id="PF05698">
    <property type="entry name" value="Trigger_C"/>
    <property type="match status" value="1"/>
</dbReference>
<dbReference type="GO" id="GO:0015031">
    <property type="term" value="P:protein transport"/>
    <property type="evidence" value="ECO:0007669"/>
    <property type="project" value="InterPro"/>
</dbReference>
<protein>
    <recommendedName>
        <fullName evidence="3">peptidylprolyl isomerase</fullName>
        <ecNumber evidence="3">5.2.1.8</ecNumber>
    </recommendedName>
</protein>
<dbReference type="GO" id="GO:0044183">
    <property type="term" value="F:protein folding chaperone"/>
    <property type="evidence" value="ECO:0007669"/>
    <property type="project" value="TreeGrafter"/>
</dbReference>
<dbReference type="SUPFAM" id="SSF102735">
    <property type="entry name" value="Trigger factor ribosome-binding domain"/>
    <property type="match status" value="1"/>
</dbReference>